<dbReference type="EMBL" id="LAZR01043976">
    <property type="protein sequence ID" value="KKL05783.1"/>
    <property type="molecule type" value="Genomic_DNA"/>
</dbReference>
<proteinExistence type="predicted"/>
<evidence type="ECO:0000313" key="2">
    <source>
        <dbReference type="EMBL" id="KKL59051.1"/>
    </source>
</evidence>
<comment type="caution">
    <text evidence="1">The sequence shown here is derived from an EMBL/GenBank/DDBJ whole genome shotgun (WGS) entry which is preliminary data.</text>
</comment>
<reference evidence="1" key="1">
    <citation type="journal article" date="2015" name="Nature">
        <title>Complex archaea that bridge the gap between prokaryotes and eukaryotes.</title>
        <authorList>
            <person name="Spang A."/>
            <person name="Saw J.H."/>
            <person name="Jorgensen S.L."/>
            <person name="Zaremba-Niedzwiedzka K."/>
            <person name="Martijn J."/>
            <person name="Lind A.E."/>
            <person name="van Eijk R."/>
            <person name="Schleper C."/>
            <person name="Guy L."/>
            <person name="Ettema T.J."/>
        </authorList>
    </citation>
    <scope>NUCLEOTIDE SEQUENCE</scope>
</reference>
<evidence type="ECO:0000313" key="1">
    <source>
        <dbReference type="EMBL" id="KKL05783.1"/>
    </source>
</evidence>
<accession>A0A0F9D124</accession>
<sequence length="63" mass="7014">MKPVTVRASTYGGVPENQQQGLDRIVEYLAKALTPGIMLPSTARIVIEWGDEFLLEEIREDAP</sequence>
<dbReference type="AlphaFoldDB" id="A0A0F9D124"/>
<dbReference type="EMBL" id="LAZR01029615">
    <property type="protein sequence ID" value="KKL59051.1"/>
    <property type="molecule type" value="Genomic_DNA"/>
</dbReference>
<protein>
    <submittedName>
        <fullName evidence="1">Uncharacterized protein</fullName>
    </submittedName>
</protein>
<organism evidence="1">
    <name type="scientific">marine sediment metagenome</name>
    <dbReference type="NCBI Taxonomy" id="412755"/>
    <lineage>
        <taxon>unclassified sequences</taxon>
        <taxon>metagenomes</taxon>
        <taxon>ecological metagenomes</taxon>
    </lineage>
</organism>
<name>A0A0F9D124_9ZZZZ</name>
<gene>
    <name evidence="2" type="ORF">LCGC14_2219210</name>
    <name evidence="1" type="ORF">LCGC14_2602610</name>
</gene>